<evidence type="ECO:0000256" key="4">
    <source>
        <dbReference type="ARBA" id="ARBA00022475"/>
    </source>
</evidence>
<evidence type="ECO:0000259" key="9">
    <source>
        <dbReference type="PROSITE" id="PS50893"/>
    </source>
</evidence>
<dbReference type="CDD" id="cd03225">
    <property type="entry name" value="ABC_cobalt_CbiO_domain1"/>
    <property type="match status" value="2"/>
</dbReference>
<dbReference type="InterPro" id="IPR003439">
    <property type="entry name" value="ABC_transporter-like_ATP-bd"/>
</dbReference>
<comment type="similarity">
    <text evidence="2">Belongs to the ABC transporter superfamily.</text>
</comment>
<dbReference type="InterPro" id="IPR015856">
    <property type="entry name" value="ABC_transpr_CbiO/EcfA_su"/>
</dbReference>
<dbReference type="AlphaFoldDB" id="A0A2W1LBE4"/>
<feature type="domain" description="ABC transporter" evidence="9">
    <location>
        <begin position="16"/>
        <end position="254"/>
    </location>
</feature>
<dbReference type="Proteomes" id="UP000249522">
    <property type="component" value="Unassembled WGS sequence"/>
</dbReference>
<gene>
    <name evidence="10" type="ORF">DNH61_01470</name>
</gene>
<dbReference type="SUPFAM" id="SSF52540">
    <property type="entry name" value="P-loop containing nucleoside triphosphate hydrolases"/>
    <property type="match status" value="2"/>
</dbReference>
<dbReference type="InterPro" id="IPR050095">
    <property type="entry name" value="ECF_ABC_transporter_ATP-bd"/>
</dbReference>
<dbReference type="PANTHER" id="PTHR43553:SF24">
    <property type="entry name" value="ENERGY-COUPLING FACTOR TRANSPORTER ATP-BINDING PROTEIN ECFA1"/>
    <property type="match status" value="1"/>
</dbReference>
<dbReference type="GO" id="GO:0042626">
    <property type="term" value="F:ATPase-coupled transmembrane transporter activity"/>
    <property type="evidence" value="ECO:0007669"/>
    <property type="project" value="TreeGrafter"/>
</dbReference>
<comment type="subcellular location">
    <subcellularLocation>
        <location evidence="1">Cell membrane</location>
        <topology evidence="1">Peripheral membrane protein</topology>
    </subcellularLocation>
</comment>
<evidence type="ECO:0000256" key="8">
    <source>
        <dbReference type="ARBA" id="ARBA00023136"/>
    </source>
</evidence>
<dbReference type="Pfam" id="PF00005">
    <property type="entry name" value="ABC_tran"/>
    <property type="match status" value="2"/>
</dbReference>
<evidence type="ECO:0000313" key="10">
    <source>
        <dbReference type="EMBL" id="PZD97568.1"/>
    </source>
</evidence>
<dbReference type="GO" id="GO:0005524">
    <property type="term" value="F:ATP binding"/>
    <property type="evidence" value="ECO:0007669"/>
    <property type="project" value="UniProtKB-KW"/>
</dbReference>
<reference evidence="10 11" key="1">
    <citation type="submission" date="2018-06" db="EMBL/GenBank/DDBJ databases">
        <title>Paenibacillus imtechensis sp. nov.</title>
        <authorList>
            <person name="Pinnaka A.K."/>
            <person name="Singh H."/>
            <person name="Kaur M."/>
        </authorList>
    </citation>
    <scope>NUCLEOTIDE SEQUENCE [LARGE SCALE GENOMIC DNA]</scope>
    <source>
        <strain evidence="10 11">SMB1</strain>
    </source>
</reference>
<dbReference type="Gene3D" id="3.40.50.300">
    <property type="entry name" value="P-loop containing nucleotide triphosphate hydrolases"/>
    <property type="match status" value="2"/>
</dbReference>
<keyword evidence="4" id="KW-1003">Cell membrane</keyword>
<dbReference type="OrthoDB" id="501320at2"/>
<keyword evidence="8" id="KW-0472">Membrane</keyword>
<keyword evidence="7" id="KW-1278">Translocase</keyword>
<evidence type="ECO:0000256" key="5">
    <source>
        <dbReference type="ARBA" id="ARBA00022741"/>
    </source>
</evidence>
<evidence type="ECO:0000256" key="7">
    <source>
        <dbReference type="ARBA" id="ARBA00022967"/>
    </source>
</evidence>
<feature type="domain" description="ABC transporter" evidence="9">
    <location>
        <begin position="310"/>
        <end position="545"/>
    </location>
</feature>
<accession>A0A2W1LBE4</accession>
<evidence type="ECO:0000256" key="3">
    <source>
        <dbReference type="ARBA" id="ARBA00022448"/>
    </source>
</evidence>
<evidence type="ECO:0000256" key="2">
    <source>
        <dbReference type="ARBA" id="ARBA00005417"/>
    </source>
</evidence>
<name>A0A2W1LBE4_9BACL</name>
<protein>
    <submittedName>
        <fullName evidence="10">ABC transporter ATP-binding protein</fullName>
    </submittedName>
</protein>
<sequence length="591" mass="64959">MRAGKASAMDEQQAVIRIDDLTFTYPGAEEPALRNVSLSIDKGDFVAIIGGNGSAKSTLCKTMNGLIPHFYTGDYAGEVTIAGLRTDEHSVSELSRHVGYVYQDFENQLVRPTVLDDASFAPLNYGMRNYKERGMQALAMVGLDASPREFIWQLSGGQKHLLALAGAVSLGPDILIVDEPIAQLDPCHAREIYELLRRFNEQHGMTIIVIEHHTEFIADYCEHVVLMAGGRLVWKKPVHEALNQVGELLCHDVFPPQVTQAAHRMHGSHGRLPVTLEEAEQYFGPVNGSVPAAADVLAVPELIRRDQPVVTTEAASFSYKTVERGKKPVLREVSLSFYPGEQVALVGNNGAGKSSLLRLITGVTKPESGSVHVKGIDTRRTSPESLADLVTYIYQNPEDMFIEDSIRKDVEFFLKARKVVGYQEKVDRILSSFNLTGLQERDGRLLSGGQQRRASLAIGVAMDPSIILLDEPTASLDIATRKDIVSMLAEVRRHVDTVIIATHDMQLVAEWASRIIVMHEGQVIHDGTRESVFGDPYLLAQAGLTAPQIVELSRRMGMQPLCYTVEEFAARCRAGREEEVARNGAGAQAIG</sequence>
<dbReference type="PROSITE" id="PS00211">
    <property type="entry name" value="ABC_TRANSPORTER_1"/>
    <property type="match status" value="1"/>
</dbReference>
<dbReference type="PANTHER" id="PTHR43553">
    <property type="entry name" value="HEAVY METAL TRANSPORTER"/>
    <property type="match status" value="1"/>
</dbReference>
<keyword evidence="11" id="KW-1185">Reference proteome</keyword>
<dbReference type="GO" id="GO:0043190">
    <property type="term" value="C:ATP-binding cassette (ABC) transporter complex"/>
    <property type="evidence" value="ECO:0007669"/>
    <property type="project" value="TreeGrafter"/>
</dbReference>
<proteinExistence type="inferred from homology"/>
<keyword evidence="3" id="KW-0813">Transport</keyword>
<dbReference type="InterPro" id="IPR017871">
    <property type="entry name" value="ABC_transporter-like_CS"/>
</dbReference>
<dbReference type="SMART" id="SM00382">
    <property type="entry name" value="AAA"/>
    <property type="match status" value="2"/>
</dbReference>
<dbReference type="EMBL" id="QKRB01000010">
    <property type="protein sequence ID" value="PZD97568.1"/>
    <property type="molecule type" value="Genomic_DNA"/>
</dbReference>
<comment type="caution">
    <text evidence="10">The sequence shown here is derived from an EMBL/GenBank/DDBJ whole genome shotgun (WGS) entry which is preliminary data.</text>
</comment>
<keyword evidence="6 10" id="KW-0067">ATP-binding</keyword>
<dbReference type="GO" id="GO:0016887">
    <property type="term" value="F:ATP hydrolysis activity"/>
    <property type="evidence" value="ECO:0007669"/>
    <property type="project" value="InterPro"/>
</dbReference>
<dbReference type="NCBIfam" id="NF010167">
    <property type="entry name" value="PRK13648.1"/>
    <property type="match status" value="2"/>
</dbReference>
<evidence type="ECO:0000313" key="11">
    <source>
        <dbReference type="Proteomes" id="UP000249522"/>
    </source>
</evidence>
<organism evidence="10 11">
    <name type="scientific">Paenibacillus sambharensis</name>
    <dbReference type="NCBI Taxonomy" id="1803190"/>
    <lineage>
        <taxon>Bacteria</taxon>
        <taxon>Bacillati</taxon>
        <taxon>Bacillota</taxon>
        <taxon>Bacilli</taxon>
        <taxon>Bacillales</taxon>
        <taxon>Paenibacillaceae</taxon>
        <taxon>Paenibacillus</taxon>
    </lineage>
</organism>
<dbReference type="InterPro" id="IPR027417">
    <property type="entry name" value="P-loop_NTPase"/>
</dbReference>
<evidence type="ECO:0000256" key="1">
    <source>
        <dbReference type="ARBA" id="ARBA00004202"/>
    </source>
</evidence>
<evidence type="ECO:0000256" key="6">
    <source>
        <dbReference type="ARBA" id="ARBA00022840"/>
    </source>
</evidence>
<dbReference type="PROSITE" id="PS50893">
    <property type="entry name" value="ABC_TRANSPORTER_2"/>
    <property type="match status" value="2"/>
</dbReference>
<keyword evidence="5" id="KW-0547">Nucleotide-binding</keyword>
<dbReference type="InterPro" id="IPR003593">
    <property type="entry name" value="AAA+_ATPase"/>
</dbReference>